<dbReference type="PANTHER" id="PTHR13516:SF4">
    <property type="entry name" value="FI09323P"/>
    <property type="match status" value="1"/>
</dbReference>
<comment type="subcellular location">
    <subcellularLocation>
        <location evidence="1">Nucleus</location>
    </subcellularLocation>
</comment>
<dbReference type="PANTHER" id="PTHR13516">
    <property type="entry name" value="RIBONUCLEASE P SUBUNIT P25"/>
    <property type="match status" value="1"/>
</dbReference>
<dbReference type="InterPro" id="IPR002775">
    <property type="entry name" value="DNA/RNA-bd_Alba-like"/>
</dbReference>
<dbReference type="GO" id="GO:0005634">
    <property type="term" value="C:nucleus"/>
    <property type="evidence" value="ECO:0007669"/>
    <property type="project" value="UniProtKB-SubCell"/>
</dbReference>
<dbReference type="SUPFAM" id="SSF82704">
    <property type="entry name" value="AlbA-like"/>
    <property type="match status" value="1"/>
</dbReference>
<dbReference type="InterPro" id="IPR051958">
    <property type="entry name" value="Alba-like_NAB"/>
</dbReference>
<comment type="similarity">
    <text evidence="2">Belongs to the histone-like Alba family.</text>
</comment>
<dbReference type="EMBL" id="BDGG01000002">
    <property type="protein sequence ID" value="GAU93012.1"/>
    <property type="molecule type" value="Genomic_DNA"/>
</dbReference>
<evidence type="ECO:0000256" key="1">
    <source>
        <dbReference type="ARBA" id="ARBA00004123"/>
    </source>
</evidence>
<evidence type="ECO:0000256" key="3">
    <source>
        <dbReference type="ARBA" id="ARBA00023242"/>
    </source>
</evidence>
<dbReference type="Gene3D" id="3.30.110.20">
    <property type="entry name" value="Alba-like domain"/>
    <property type="match status" value="1"/>
</dbReference>
<dbReference type="Proteomes" id="UP000186922">
    <property type="component" value="Unassembled WGS sequence"/>
</dbReference>
<accession>A0A1D1UZA9</accession>
<dbReference type="Pfam" id="PF01918">
    <property type="entry name" value="Alba"/>
    <property type="match status" value="1"/>
</dbReference>
<name>A0A1D1UZA9_RAMVA</name>
<evidence type="ECO:0000259" key="4">
    <source>
        <dbReference type="Pfam" id="PF01918"/>
    </source>
</evidence>
<keyword evidence="3" id="KW-0539">Nucleus</keyword>
<dbReference type="STRING" id="947166.A0A1D1UZA9"/>
<evidence type="ECO:0000313" key="5">
    <source>
        <dbReference type="EMBL" id="GAU93012.1"/>
    </source>
</evidence>
<comment type="caution">
    <text evidence="5">The sequence shown here is derived from an EMBL/GenBank/DDBJ whole genome shotgun (WGS) entry which is preliminary data.</text>
</comment>
<dbReference type="GO" id="GO:0001682">
    <property type="term" value="P:tRNA 5'-leader removal"/>
    <property type="evidence" value="ECO:0007669"/>
    <property type="project" value="TreeGrafter"/>
</dbReference>
<proteinExistence type="inferred from homology"/>
<organism evidence="5 6">
    <name type="scientific">Ramazzottius varieornatus</name>
    <name type="common">Water bear</name>
    <name type="synonym">Tardigrade</name>
    <dbReference type="NCBI Taxonomy" id="947166"/>
    <lineage>
        <taxon>Eukaryota</taxon>
        <taxon>Metazoa</taxon>
        <taxon>Ecdysozoa</taxon>
        <taxon>Tardigrada</taxon>
        <taxon>Eutardigrada</taxon>
        <taxon>Parachela</taxon>
        <taxon>Hypsibioidea</taxon>
        <taxon>Ramazzottiidae</taxon>
        <taxon>Ramazzottius</taxon>
    </lineage>
</organism>
<gene>
    <name evidence="5" type="primary">RvY_05012-1</name>
    <name evidence="5" type="synonym">RvY_05012.1</name>
    <name evidence="5" type="ORF">RvY_05012</name>
</gene>
<dbReference type="GO" id="GO:0000172">
    <property type="term" value="C:ribonuclease MRP complex"/>
    <property type="evidence" value="ECO:0007669"/>
    <property type="project" value="TreeGrafter"/>
</dbReference>
<dbReference type="GO" id="GO:0003723">
    <property type="term" value="F:RNA binding"/>
    <property type="evidence" value="ECO:0007669"/>
    <property type="project" value="TreeGrafter"/>
</dbReference>
<feature type="domain" description="DNA/RNA-binding protein Alba-like" evidence="4">
    <location>
        <begin position="192"/>
        <end position="255"/>
    </location>
</feature>
<sequence length="299" mass="33998">MVLHLFPWFKAQGQNVSDSVRVRQPLRNTSWFFFNSDAMRSSNSDDVQRKHNLDTTPALAKTFEQKKRNRLAPSHLIQSPSPPSGFPRARVFPKFSNFSLFCFTFFGVCDFAFVENREGSRRIEIVLSASIPRELAVVVLSPFSVSLWGFDLPADYPRMENYQKGETVDKDIDHNLPFSKCGADLTSNVLLITVRGGSKIQTLLDVALQGMNDPSRNHRHVVFFGEGPAIGKTISCVEILKRRIKHLHQINKVSFHEIDEIWNPKLEGLKPLKVARKVPMIHVLLSKDPLNQSEPGYQQ</sequence>
<reference evidence="5 6" key="1">
    <citation type="journal article" date="2016" name="Nat. Commun.">
        <title>Extremotolerant tardigrade genome and improved radiotolerance of human cultured cells by tardigrade-unique protein.</title>
        <authorList>
            <person name="Hashimoto T."/>
            <person name="Horikawa D.D."/>
            <person name="Saito Y."/>
            <person name="Kuwahara H."/>
            <person name="Kozuka-Hata H."/>
            <person name="Shin-I T."/>
            <person name="Minakuchi Y."/>
            <person name="Ohishi K."/>
            <person name="Motoyama A."/>
            <person name="Aizu T."/>
            <person name="Enomoto A."/>
            <person name="Kondo K."/>
            <person name="Tanaka S."/>
            <person name="Hara Y."/>
            <person name="Koshikawa S."/>
            <person name="Sagara H."/>
            <person name="Miura T."/>
            <person name="Yokobori S."/>
            <person name="Miyagawa K."/>
            <person name="Suzuki Y."/>
            <person name="Kubo T."/>
            <person name="Oyama M."/>
            <person name="Kohara Y."/>
            <person name="Fujiyama A."/>
            <person name="Arakawa K."/>
            <person name="Katayama T."/>
            <person name="Toyoda A."/>
            <person name="Kunieda T."/>
        </authorList>
    </citation>
    <scope>NUCLEOTIDE SEQUENCE [LARGE SCALE GENOMIC DNA]</scope>
    <source>
        <strain evidence="5 6">YOKOZUNA-1</strain>
    </source>
</reference>
<dbReference type="OrthoDB" id="424402at2759"/>
<evidence type="ECO:0000313" key="6">
    <source>
        <dbReference type="Proteomes" id="UP000186922"/>
    </source>
</evidence>
<keyword evidence="6" id="KW-1185">Reference proteome</keyword>
<protein>
    <recommendedName>
        <fullName evidence="4">DNA/RNA-binding protein Alba-like domain-containing protein</fullName>
    </recommendedName>
</protein>
<evidence type="ECO:0000256" key="2">
    <source>
        <dbReference type="ARBA" id="ARBA00008018"/>
    </source>
</evidence>
<dbReference type="AlphaFoldDB" id="A0A1D1UZA9"/>
<dbReference type="InterPro" id="IPR036882">
    <property type="entry name" value="Alba-like_dom_sf"/>
</dbReference>